<dbReference type="GO" id="GO:0016024">
    <property type="term" value="P:CDP-diacylglycerol biosynthetic process"/>
    <property type="evidence" value="ECO:0007669"/>
    <property type="project" value="TreeGrafter"/>
</dbReference>
<evidence type="ECO:0000256" key="1">
    <source>
        <dbReference type="ARBA" id="ARBA00001698"/>
    </source>
</evidence>
<comment type="pathway">
    <text evidence="4">Lipid metabolism.</text>
</comment>
<evidence type="ECO:0000256" key="18">
    <source>
        <dbReference type="RuleBase" id="RU003938"/>
    </source>
</evidence>
<evidence type="ECO:0000256" key="15">
    <source>
        <dbReference type="ARBA" id="ARBA00023136"/>
    </source>
</evidence>
<protein>
    <recommendedName>
        <fullName evidence="7 18">Phosphatidate cytidylyltransferase</fullName>
        <ecNumber evidence="6 18">2.7.7.41</ecNumber>
    </recommendedName>
</protein>
<reference evidence="20" key="2">
    <citation type="journal article" date="2021" name="PeerJ">
        <title>Extensive microbial diversity within the chicken gut microbiome revealed by metagenomics and culture.</title>
        <authorList>
            <person name="Gilroy R."/>
            <person name="Ravi A."/>
            <person name="Getino M."/>
            <person name="Pursley I."/>
            <person name="Horton D.L."/>
            <person name="Alikhan N.F."/>
            <person name="Baker D."/>
            <person name="Gharbi K."/>
            <person name="Hall N."/>
            <person name="Watson M."/>
            <person name="Adriaenssens E.M."/>
            <person name="Foster-Nyarko E."/>
            <person name="Jarju S."/>
            <person name="Secka A."/>
            <person name="Antonio M."/>
            <person name="Oren A."/>
            <person name="Chaudhuri R.R."/>
            <person name="La Ragione R."/>
            <person name="Hildebrand F."/>
            <person name="Pallen M.J."/>
        </authorList>
    </citation>
    <scope>NUCLEOTIDE SEQUENCE</scope>
    <source>
        <strain evidence="20">1748</strain>
    </source>
</reference>
<comment type="caution">
    <text evidence="20">The sequence shown here is derived from an EMBL/GenBank/DDBJ whole genome shotgun (WGS) entry which is preliminary data.</text>
</comment>
<dbReference type="Pfam" id="PF01148">
    <property type="entry name" value="CTP_transf_1"/>
    <property type="match status" value="1"/>
</dbReference>
<evidence type="ECO:0000256" key="5">
    <source>
        <dbReference type="ARBA" id="ARBA00010185"/>
    </source>
</evidence>
<evidence type="ECO:0000256" key="14">
    <source>
        <dbReference type="ARBA" id="ARBA00023098"/>
    </source>
</evidence>
<proteinExistence type="inferred from homology"/>
<accession>A0A9D9D912</accession>
<dbReference type="PANTHER" id="PTHR46382:SF1">
    <property type="entry name" value="PHOSPHATIDATE CYTIDYLYLTRANSFERASE"/>
    <property type="match status" value="1"/>
</dbReference>
<dbReference type="EMBL" id="JADING010000026">
    <property type="protein sequence ID" value="MBO8414042.1"/>
    <property type="molecule type" value="Genomic_DNA"/>
</dbReference>
<keyword evidence="9" id="KW-0444">Lipid biosynthesis</keyword>
<evidence type="ECO:0000256" key="4">
    <source>
        <dbReference type="ARBA" id="ARBA00005189"/>
    </source>
</evidence>
<feature type="transmembrane region" description="Helical" evidence="19">
    <location>
        <begin position="133"/>
        <end position="151"/>
    </location>
</feature>
<keyword evidence="8" id="KW-1003">Cell membrane</keyword>
<evidence type="ECO:0000256" key="6">
    <source>
        <dbReference type="ARBA" id="ARBA00012487"/>
    </source>
</evidence>
<keyword evidence="13 19" id="KW-1133">Transmembrane helix</keyword>
<evidence type="ECO:0000313" key="20">
    <source>
        <dbReference type="EMBL" id="MBO8414042.1"/>
    </source>
</evidence>
<keyword evidence="16" id="KW-0594">Phospholipid biosynthesis</keyword>
<comment type="catalytic activity">
    <reaction evidence="1 18">
        <text>a 1,2-diacyl-sn-glycero-3-phosphate + CTP + H(+) = a CDP-1,2-diacyl-sn-glycerol + diphosphate</text>
        <dbReference type="Rhea" id="RHEA:16229"/>
        <dbReference type="ChEBI" id="CHEBI:15378"/>
        <dbReference type="ChEBI" id="CHEBI:33019"/>
        <dbReference type="ChEBI" id="CHEBI:37563"/>
        <dbReference type="ChEBI" id="CHEBI:58332"/>
        <dbReference type="ChEBI" id="CHEBI:58608"/>
        <dbReference type="EC" id="2.7.7.41"/>
    </reaction>
</comment>
<dbReference type="GO" id="GO:0005886">
    <property type="term" value="C:plasma membrane"/>
    <property type="evidence" value="ECO:0007669"/>
    <property type="project" value="UniProtKB-SubCell"/>
</dbReference>
<feature type="transmembrane region" description="Helical" evidence="19">
    <location>
        <begin position="296"/>
        <end position="314"/>
    </location>
</feature>
<comment type="pathway">
    <text evidence="3 18">Phospholipid metabolism; CDP-diacylglycerol biosynthesis; CDP-diacylglycerol from sn-glycerol 3-phosphate: step 3/3.</text>
</comment>
<keyword evidence="11 18" id="KW-0812">Transmembrane</keyword>
<feature type="transmembrane region" description="Helical" evidence="19">
    <location>
        <begin position="245"/>
        <end position="267"/>
    </location>
</feature>
<evidence type="ECO:0000256" key="10">
    <source>
        <dbReference type="ARBA" id="ARBA00022679"/>
    </source>
</evidence>
<evidence type="ECO:0000256" key="11">
    <source>
        <dbReference type="ARBA" id="ARBA00022692"/>
    </source>
</evidence>
<feature type="transmembrane region" description="Helical" evidence="19">
    <location>
        <begin position="171"/>
        <end position="190"/>
    </location>
</feature>
<dbReference type="Proteomes" id="UP000823629">
    <property type="component" value="Unassembled WGS sequence"/>
</dbReference>
<feature type="transmembrane region" description="Helical" evidence="19">
    <location>
        <begin position="103"/>
        <end position="121"/>
    </location>
</feature>
<comment type="similarity">
    <text evidence="5 18">Belongs to the CDS family.</text>
</comment>
<dbReference type="GO" id="GO:0004605">
    <property type="term" value="F:phosphatidate cytidylyltransferase activity"/>
    <property type="evidence" value="ECO:0007669"/>
    <property type="project" value="UniProtKB-EC"/>
</dbReference>
<evidence type="ECO:0000256" key="12">
    <source>
        <dbReference type="ARBA" id="ARBA00022695"/>
    </source>
</evidence>
<gene>
    <name evidence="20" type="ORF">IAC78_00970</name>
</gene>
<evidence type="ECO:0000256" key="8">
    <source>
        <dbReference type="ARBA" id="ARBA00022475"/>
    </source>
</evidence>
<sequence>MNRLTSSSRHSMLVRIISSLVMLLICVPCVSFGSWFYFALIIVAGGLATYEIVHTTCKENFKISTLLVALAFVYCLSILPIFIKEDTISSIKTTGVIRVFSLYLSPLLLFIFFIAFFILVLIHQEFTLTKATFLYVFCLYIGLAMASLYYVRYLPNTGKYYGEEGLRSSLLLLYIVIAVCVNDIGAYFVGMLFGKHHMCPHISPHKTWEGFAGGVVFSFVFSFLFAFILSKCSYPILRGTLDVPHVYWIIVFSLLMPLAAVIGDLLFSLVKRNFGIKDFSNLIPGHGGILDRIDSLSFAVIFVAVLILAISSAWKLY</sequence>
<evidence type="ECO:0000256" key="3">
    <source>
        <dbReference type="ARBA" id="ARBA00005119"/>
    </source>
</evidence>
<dbReference type="EC" id="2.7.7.41" evidence="6 18"/>
<evidence type="ECO:0000256" key="7">
    <source>
        <dbReference type="ARBA" id="ARBA00019373"/>
    </source>
</evidence>
<reference evidence="20" key="1">
    <citation type="submission" date="2020-10" db="EMBL/GenBank/DDBJ databases">
        <authorList>
            <person name="Gilroy R."/>
        </authorList>
    </citation>
    <scope>NUCLEOTIDE SEQUENCE</scope>
    <source>
        <strain evidence="20">1748</strain>
    </source>
</reference>
<keyword evidence="15 19" id="KW-0472">Membrane</keyword>
<keyword evidence="12 18" id="KW-0548">Nucleotidyltransferase</keyword>
<evidence type="ECO:0000313" key="21">
    <source>
        <dbReference type="Proteomes" id="UP000823629"/>
    </source>
</evidence>
<dbReference type="AlphaFoldDB" id="A0A9D9D912"/>
<evidence type="ECO:0000256" key="9">
    <source>
        <dbReference type="ARBA" id="ARBA00022516"/>
    </source>
</evidence>
<keyword evidence="17" id="KW-1208">Phospholipid metabolism</keyword>
<organism evidence="20 21">
    <name type="scientific">Candidatus Scatoplasma merdavium</name>
    <dbReference type="NCBI Taxonomy" id="2840932"/>
    <lineage>
        <taxon>Bacteria</taxon>
        <taxon>Bacillati</taxon>
        <taxon>Bacillota</taxon>
        <taxon>Bacilli</taxon>
        <taxon>Bacillales</taxon>
        <taxon>Candidatus Scatoplasma</taxon>
    </lineage>
</organism>
<evidence type="ECO:0000256" key="13">
    <source>
        <dbReference type="ARBA" id="ARBA00022989"/>
    </source>
</evidence>
<comment type="subcellular location">
    <subcellularLocation>
        <location evidence="2">Cell membrane</location>
        <topology evidence="2">Multi-pass membrane protein</topology>
    </subcellularLocation>
</comment>
<evidence type="ECO:0000256" key="19">
    <source>
        <dbReference type="SAM" id="Phobius"/>
    </source>
</evidence>
<keyword evidence="10 18" id="KW-0808">Transferase</keyword>
<dbReference type="PROSITE" id="PS01315">
    <property type="entry name" value="CDS"/>
    <property type="match status" value="1"/>
</dbReference>
<evidence type="ECO:0000256" key="2">
    <source>
        <dbReference type="ARBA" id="ARBA00004651"/>
    </source>
</evidence>
<evidence type="ECO:0000256" key="17">
    <source>
        <dbReference type="ARBA" id="ARBA00023264"/>
    </source>
</evidence>
<feature type="transmembrane region" description="Helical" evidence="19">
    <location>
        <begin position="65"/>
        <end position="83"/>
    </location>
</feature>
<keyword evidence="14" id="KW-0443">Lipid metabolism</keyword>
<dbReference type="PANTHER" id="PTHR46382">
    <property type="entry name" value="PHOSPHATIDATE CYTIDYLYLTRANSFERASE"/>
    <property type="match status" value="1"/>
</dbReference>
<evidence type="ECO:0000256" key="16">
    <source>
        <dbReference type="ARBA" id="ARBA00023209"/>
    </source>
</evidence>
<dbReference type="InterPro" id="IPR000374">
    <property type="entry name" value="PC_trans"/>
</dbReference>
<feature type="transmembrane region" description="Helical" evidence="19">
    <location>
        <begin position="211"/>
        <end position="230"/>
    </location>
</feature>
<name>A0A9D9D912_9BACL</name>